<reference evidence="2" key="1">
    <citation type="submission" date="2017-02" db="EMBL/GenBank/DDBJ databases">
        <authorList>
            <person name="Varghese N."/>
            <person name="Submissions S."/>
        </authorList>
    </citation>
    <scope>NUCLEOTIDE SEQUENCE [LARGE SCALE GENOMIC DNA]</scope>
    <source>
        <strain evidence="2">DSM 16521</strain>
    </source>
</reference>
<protein>
    <submittedName>
        <fullName evidence="1">Uncharacterized protein</fullName>
    </submittedName>
</protein>
<dbReference type="Proteomes" id="UP000189933">
    <property type="component" value="Unassembled WGS sequence"/>
</dbReference>
<dbReference type="EMBL" id="FUXM01000018">
    <property type="protein sequence ID" value="SKA02036.1"/>
    <property type="molecule type" value="Genomic_DNA"/>
</dbReference>
<keyword evidence="2" id="KW-1185">Reference proteome</keyword>
<dbReference type="AlphaFoldDB" id="A0A1T4QEH2"/>
<evidence type="ECO:0000313" key="1">
    <source>
        <dbReference type="EMBL" id="SKA02036.1"/>
    </source>
</evidence>
<name>A0A1T4QEH2_9FIRM</name>
<organism evidence="1 2">
    <name type="scientific">Carboxydocella sporoproducens DSM 16521</name>
    <dbReference type="NCBI Taxonomy" id="1121270"/>
    <lineage>
        <taxon>Bacteria</taxon>
        <taxon>Bacillati</taxon>
        <taxon>Bacillota</taxon>
        <taxon>Clostridia</taxon>
        <taxon>Eubacteriales</taxon>
        <taxon>Clostridiales Family XVI. Incertae Sedis</taxon>
        <taxon>Carboxydocella</taxon>
    </lineage>
</organism>
<proteinExistence type="predicted"/>
<sequence>MDRLGKVLDSTSISLTKVGKVTMDWEYVGDFRYRIKSLGASSIKFGPCEVCGKPATEVFLQIEQRKYQKPSGEISYTQHGCRDMFGHYECLLRMRRKEAV</sequence>
<dbReference type="OrthoDB" id="8999967at2"/>
<dbReference type="RefSeq" id="WP_078665683.1">
    <property type="nucleotide sequence ID" value="NZ_FUXM01000018.1"/>
</dbReference>
<evidence type="ECO:0000313" key="2">
    <source>
        <dbReference type="Proteomes" id="UP000189933"/>
    </source>
</evidence>
<gene>
    <name evidence="1" type="ORF">SAMN02745885_01631</name>
</gene>
<accession>A0A1T4QEH2</accession>